<keyword evidence="5" id="KW-1185">Reference proteome</keyword>
<comment type="caution">
    <text evidence="4">The sequence shown here is derived from an EMBL/GenBank/DDBJ whole genome shotgun (WGS) entry which is preliminary data.</text>
</comment>
<protein>
    <submittedName>
        <fullName evidence="4">Feruloyl esterase</fullName>
    </submittedName>
</protein>
<dbReference type="InterPro" id="IPR010126">
    <property type="entry name" value="Esterase_phb"/>
</dbReference>
<evidence type="ECO:0000313" key="5">
    <source>
        <dbReference type="Proteomes" id="UP000603708"/>
    </source>
</evidence>
<keyword evidence="2" id="KW-0378">Hydrolase</keyword>
<accession>A0A919GF50</accession>
<feature type="chain" id="PRO_5037779961" evidence="3">
    <location>
        <begin position="36"/>
        <end position="332"/>
    </location>
</feature>
<dbReference type="InterPro" id="IPR050955">
    <property type="entry name" value="Plant_Biomass_Hydrol_Est"/>
</dbReference>
<dbReference type="PANTHER" id="PTHR43037:SF1">
    <property type="entry name" value="BLL1128 PROTEIN"/>
    <property type="match status" value="1"/>
</dbReference>
<dbReference type="EMBL" id="BNCD01000014">
    <property type="protein sequence ID" value="GHH83435.1"/>
    <property type="molecule type" value="Genomic_DNA"/>
</dbReference>
<organism evidence="4 5">
    <name type="scientific">Streptomyces sulfonofaciens</name>
    <dbReference type="NCBI Taxonomy" id="68272"/>
    <lineage>
        <taxon>Bacteria</taxon>
        <taxon>Bacillati</taxon>
        <taxon>Actinomycetota</taxon>
        <taxon>Actinomycetes</taxon>
        <taxon>Kitasatosporales</taxon>
        <taxon>Streptomycetaceae</taxon>
        <taxon>Streptomyces</taxon>
    </lineage>
</organism>
<dbReference type="Proteomes" id="UP000603708">
    <property type="component" value="Unassembled WGS sequence"/>
</dbReference>
<sequence length="332" mass="34726">MAVSDRTRSFRLRFLWAALVALLIQMVGAPQSASAAGLTQVTGFGSNPGNLGMYAYLPDGLPSGAPLVVALHGCTQSATDYYGHSGWPKFADADDFAVVFPQTTAVNNISSCFNWFQPGDYTRGQGEALSVRQMVAYAIAHYGSDPRRVYVTGLSAGGAMTAVLLADYPDVFAGGAIDSGIPAGCATSLINATTCQYTAVNKTPAAWGNLVRNASGGWTGPWPRVAIWHGTGDTTVVPANATESRDQWTNVWGISNTPSSTSALPGNTTRAVYPDAGGRPAVETYTVSGMAHGLAVDPGSGAEQCGTTGAYYLDRICSSYYTARFWGLDGSL</sequence>
<dbReference type="PANTHER" id="PTHR43037">
    <property type="entry name" value="UNNAMED PRODUCT-RELATED"/>
    <property type="match status" value="1"/>
</dbReference>
<dbReference type="InterPro" id="IPR029058">
    <property type="entry name" value="AB_hydrolase_fold"/>
</dbReference>
<keyword evidence="1 3" id="KW-0732">Signal</keyword>
<gene>
    <name evidence="4" type="ORF">GCM10018793_45510</name>
</gene>
<reference evidence="4" key="2">
    <citation type="submission" date="2020-09" db="EMBL/GenBank/DDBJ databases">
        <authorList>
            <person name="Sun Q."/>
            <person name="Ohkuma M."/>
        </authorList>
    </citation>
    <scope>NUCLEOTIDE SEQUENCE</scope>
    <source>
        <strain evidence="4">JCM 5069</strain>
    </source>
</reference>
<evidence type="ECO:0000313" key="4">
    <source>
        <dbReference type="EMBL" id="GHH83435.1"/>
    </source>
</evidence>
<dbReference type="NCBIfam" id="TIGR01840">
    <property type="entry name" value="esterase_phb"/>
    <property type="match status" value="1"/>
</dbReference>
<dbReference type="SUPFAM" id="SSF53474">
    <property type="entry name" value="alpha/beta-Hydrolases"/>
    <property type="match status" value="2"/>
</dbReference>
<evidence type="ECO:0000256" key="3">
    <source>
        <dbReference type="SAM" id="SignalP"/>
    </source>
</evidence>
<feature type="signal peptide" evidence="3">
    <location>
        <begin position="1"/>
        <end position="35"/>
    </location>
</feature>
<dbReference type="AlphaFoldDB" id="A0A919GF50"/>
<proteinExistence type="predicted"/>
<evidence type="ECO:0000256" key="2">
    <source>
        <dbReference type="ARBA" id="ARBA00022801"/>
    </source>
</evidence>
<reference evidence="4" key="1">
    <citation type="journal article" date="2014" name="Int. J. Syst. Evol. Microbiol.">
        <title>Complete genome sequence of Corynebacterium casei LMG S-19264T (=DSM 44701T), isolated from a smear-ripened cheese.</title>
        <authorList>
            <consortium name="US DOE Joint Genome Institute (JGI-PGF)"/>
            <person name="Walter F."/>
            <person name="Albersmeier A."/>
            <person name="Kalinowski J."/>
            <person name="Ruckert C."/>
        </authorList>
    </citation>
    <scope>NUCLEOTIDE SEQUENCE</scope>
    <source>
        <strain evidence="4">JCM 5069</strain>
    </source>
</reference>
<name>A0A919GF50_9ACTN</name>
<dbReference type="GO" id="GO:0016787">
    <property type="term" value="F:hydrolase activity"/>
    <property type="evidence" value="ECO:0007669"/>
    <property type="project" value="UniProtKB-KW"/>
</dbReference>
<dbReference type="Gene3D" id="3.40.50.1820">
    <property type="entry name" value="alpha/beta hydrolase"/>
    <property type="match status" value="1"/>
</dbReference>
<dbReference type="Pfam" id="PF10503">
    <property type="entry name" value="Esterase_PHB"/>
    <property type="match status" value="1"/>
</dbReference>
<evidence type="ECO:0000256" key="1">
    <source>
        <dbReference type="ARBA" id="ARBA00022729"/>
    </source>
</evidence>
<dbReference type="GO" id="GO:0005576">
    <property type="term" value="C:extracellular region"/>
    <property type="evidence" value="ECO:0007669"/>
    <property type="project" value="InterPro"/>
</dbReference>